<proteinExistence type="predicted"/>
<comment type="caution">
    <text evidence="1">The sequence shown here is derived from an EMBL/GenBank/DDBJ whole genome shotgun (WGS) entry which is preliminary data.</text>
</comment>
<evidence type="ECO:0000313" key="1">
    <source>
        <dbReference type="EMBL" id="PHQ25244.1"/>
    </source>
</evidence>
<evidence type="ECO:0000313" key="2">
    <source>
        <dbReference type="Proteomes" id="UP000229044"/>
    </source>
</evidence>
<sequence length="438" mass="48737">MLNLSQSLNGEGLGMERLNDECFCLSLDEEALKTALESELGDAGLAELVRERCPYVFSSRPVFLAQAQIQRMTEVVEAVEEVVSLPAWQERVLAGCSEVSQHAQGESTGVFLGFDFHVRGQNLGLIEINTNAGGAMLNAIMARAQRACCPEMETLVPTLASVLNLEQDIVAMFRQEWALAGQERPLSSIAIVDEVPESQYLYPEFVLFRRLFERHGITSVIVGPEQLALRNGRLWHGELAIDLVYNRLTDFLLEQPAHKVLRSALLEDAAVLTPNPRAHALYADKRNLALLTDETELVSLGVPAHLREVLLRGIPQTELVSPDNAERLWSERRRLFFKPASGYGSKAAYRGDKLTRRVWGEILAGNYVAQALVMPGERRVAPGDDGAALKFDVRNYVYNRQVQWLAARLYQGQTTNFRTPGGGFAPVYGYPGQLEGRR</sequence>
<dbReference type="Proteomes" id="UP000229044">
    <property type="component" value="Unassembled WGS sequence"/>
</dbReference>
<dbReference type="OrthoDB" id="344992at2"/>
<dbReference type="RefSeq" id="WP_099618554.1">
    <property type="nucleotide sequence ID" value="NZ_KZ319340.1"/>
</dbReference>
<gene>
    <name evidence="1" type="ORF">CLH62_12945</name>
</gene>
<dbReference type="SUPFAM" id="SSF56059">
    <property type="entry name" value="Glutathione synthetase ATP-binding domain-like"/>
    <property type="match status" value="1"/>
</dbReference>
<name>A0A2G1VES6_9GAMM</name>
<dbReference type="EMBL" id="NTFI01000003">
    <property type="protein sequence ID" value="PHQ25244.1"/>
    <property type="molecule type" value="Genomic_DNA"/>
</dbReference>
<accession>A0A2G1VES6</accession>
<reference evidence="1 2" key="1">
    <citation type="submission" date="2017-09" db="EMBL/GenBank/DDBJ databases">
        <title>The draft genome sequences of Marinobacter guineae M3B.</title>
        <authorList>
            <person name="Cao J."/>
        </authorList>
    </citation>
    <scope>NUCLEOTIDE SEQUENCE [LARGE SCALE GENOMIC DNA]</scope>
    <source>
        <strain evidence="1 2">M3B</strain>
    </source>
</reference>
<organism evidence="1 2">
    <name type="scientific">Marinobacter guineae</name>
    <dbReference type="NCBI Taxonomy" id="432303"/>
    <lineage>
        <taxon>Bacteria</taxon>
        <taxon>Pseudomonadati</taxon>
        <taxon>Pseudomonadota</taxon>
        <taxon>Gammaproteobacteria</taxon>
        <taxon>Pseudomonadales</taxon>
        <taxon>Marinobacteraceae</taxon>
        <taxon>Marinobacter</taxon>
    </lineage>
</organism>
<protein>
    <recommendedName>
        <fullName evidence="3">Circularly permuted ATPgrasp domain-containing protein</fullName>
    </recommendedName>
</protein>
<evidence type="ECO:0008006" key="3">
    <source>
        <dbReference type="Google" id="ProtNLM"/>
    </source>
</evidence>
<keyword evidence="2" id="KW-1185">Reference proteome</keyword>
<dbReference type="AlphaFoldDB" id="A0A2G1VES6"/>